<protein>
    <submittedName>
        <fullName evidence="2">Uncharacterized protein</fullName>
    </submittedName>
</protein>
<sequence>MLRAAGGVKVIAKGVVRVVKHADGGAGGTVGGDGGEGEQRLVKVLGHGLAGVNGTPAAHGKNHVGLLYLRQLFQRAGVLVGRVAAVPNGLRQGKFAAGKGSFQWFIRLAKGGFAANDGGGFAKPAGSGKDILIAVGADAPGGQAAGVTHTNDPPVLCGTKQKQPRPKVLL</sequence>
<feature type="region of interest" description="Disordered" evidence="1">
    <location>
        <begin position="146"/>
        <end position="170"/>
    </location>
</feature>
<accession>A0A645ES70</accession>
<name>A0A645ES70_9ZZZZ</name>
<comment type="caution">
    <text evidence="2">The sequence shown here is derived from an EMBL/GenBank/DDBJ whole genome shotgun (WGS) entry which is preliminary data.</text>
</comment>
<evidence type="ECO:0000313" key="2">
    <source>
        <dbReference type="EMBL" id="MPN03364.1"/>
    </source>
</evidence>
<organism evidence="2">
    <name type="scientific">bioreactor metagenome</name>
    <dbReference type="NCBI Taxonomy" id="1076179"/>
    <lineage>
        <taxon>unclassified sequences</taxon>
        <taxon>metagenomes</taxon>
        <taxon>ecological metagenomes</taxon>
    </lineage>
</organism>
<reference evidence="2" key="1">
    <citation type="submission" date="2019-08" db="EMBL/GenBank/DDBJ databases">
        <authorList>
            <person name="Kucharzyk K."/>
            <person name="Murdoch R.W."/>
            <person name="Higgins S."/>
            <person name="Loffler F."/>
        </authorList>
    </citation>
    <scope>NUCLEOTIDE SEQUENCE</scope>
</reference>
<proteinExistence type="predicted"/>
<dbReference type="AlphaFoldDB" id="A0A645ES70"/>
<gene>
    <name evidence="2" type="ORF">SDC9_150592</name>
</gene>
<dbReference type="EMBL" id="VSSQ01049285">
    <property type="protein sequence ID" value="MPN03364.1"/>
    <property type="molecule type" value="Genomic_DNA"/>
</dbReference>
<evidence type="ECO:0000256" key="1">
    <source>
        <dbReference type="SAM" id="MobiDB-lite"/>
    </source>
</evidence>